<dbReference type="OrthoDB" id="126242at2759"/>
<accession>A0A8T1UBV3</accession>
<comment type="caution">
    <text evidence="1">The sequence shown here is derived from an EMBL/GenBank/DDBJ whole genome shotgun (WGS) entry which is preliminary data.</text>
</comment>
<dbReference type="VEuPathDB" id="FungiDB:PC110_g2486"/>
<name>A0A8T1UBV3_9STRA</name>
<organism evidence="1 2">
    <name type="scientific">Phytophthora cactorum</name>
    <dbReference type="NCBI Taxonomy" id="29920"/>
    <lineage>
        <taxon>Eukaryota</taxon>
        <taxon>Sar</taxon>
        <taxon>Stramenopiles</taxon>
        <taxon>Oomycota</taxon>
        <taxon>Peronosporomycetes</taxon>
        <taxon>Peronosporales</taxon>
        <taxon>Peronosporaceae</taxon>
        <taxon>Phytophthora</taxon>
    </lineage>
</organism>
<evidence type="ECO:0000313" key="1">
    <source>
        <dbReference type="EMBL" id="KAG6959716.1"/>
    </source>
</evidence>
<dbReference type="EMBL" id="JAENGZ010000421">
    <property type="protein sequence ID" value="KAG6959716.1"/>
    <property type="molecule type" value="Genomic_DNA"/>
</dbReference>
<gene>
    <name evidence="1" type="ORF">JG687_00008621</name>
</gene>
<sequence>MKYRTPTPLRISFYIQLKPKAERMKIAAEGEALQSELRLEQHEVKLLIREALSKRSFSPAVQYLEAVRGDVLLLSLFLWSVVVWAPECENPSQKP</sequence>
<dbReference type="Proteomes" id="UP000688947">
    <property type="component" value="Unassembled WGS sequence"/>
</dbReference>
<evidence type="ECO:0000313" key="2">
    <source>
        <dbReference type="Proteomes" id="UP000688947"/>
    </source>
</evidence>
<reference evidence="1" key="1">
    <citation type="submission" date="2021-01" db="EMBL/GenBank/DDBJ databases">
        <title>Phytophthora aleatoria, a newly-described species from Pinus radiata is distinct from Phytophthora cactorum isolates based on comparative genomics.</title>
        <authorList>
            <person name="Mcdougal R."/>
            <person name="Panda P."/>
            <person name="Williams N."/>
            <person name="Studholme D.J."/>
        </authorList>
    </citation>
    <scope>NUCLEOTIDE SEQUENCE</scope>
    <source>
        <strain evidence="1">NZFS 3830</strain>
    </source>
</reference>
<proteinExistence type="predicted"/>
<protein>
    <submittedName>
        <fullName evidence="1">Uncharacterized protein</fullName>
    </submittedName>
</protein>
<dbReference type="AlphaFoldDB" id="A0A8T1UBV3"/>